<accession>A0A1Q3ATY8</accession>
<dbReference type="InterPro" id="IPR008207">
    <property type="entry name" value="Sig_transdc_His_kin_Hpt_dom"/>
</dbReference>
<dbReference type="EMBL" id="BDDD01000102">
    <property type="protein sequence ID" value="GAV59207.1"/>
    <property type="molecule type" value="Genomic_DNA"/>
</dbReference>
<evidence type="ECO:0000256" key="3">
    <source>
        <dbReference type="ARBA" id="ARBA00022990"/>
    </source>
</evidence>
<dbReference type="PROSITE" id="PS50894">
    <property type="entry name" value="HPT"/>
    <property type="match status" value="1"/>
</dbReference>
<name>A0A1Q3ATY8_CEPFO</name>
<feature type="modified residue" description="Phosphohistidine" evidence="6">
    <location>
        <position position="79"/>
    </location>
</feature>
<proteinExistence type="predicted"/>
<comment type="subcellular location">
    <subcellularLocation>
        <location evidence="7">Cytoplasm</location>
        <location evidence="7">Cytosol</location>
    </subcellularLocation>
    <subcellularLocation>
        <location evidence="7">Nucleus</location>
    </subcellularLocation>
</comment>
<keyword evidence="6" id="KW-0597">Phosphoprotein</keyword>
<dbReference type="AlphaFoldDB" id="A0A1Q3ATY8"/>
<evidence type="ECO:0000256" key="7">
    <source>
        <dbReference type="RuleBase" id="RU369004"/>
    </source>
</evidence>
<evidence type="ECO:0000256" key="4">
    <source>
        <dbReference type="ARBA" id="ARBA00023012"/>
    </source>
</evidence>
<dbReference type="GO" id="GO:0005829">
    <property type="term" value="C:cytosol"/>
    <property type="evidence" value="ECO:0007669"/>
    <property type="project" value="UniProtKB-SubCell"/>
</dbReference>
<keyword evidence="5" id="KW-0539">Nucleus</keyword>
<sequence>MVAPVLDQRLSSFIQTMHEQGILDHNFDHVKNLQNEESPRFVVEVISMFLGDADVGMADITKYLSEPDVDYTRVINVAHQLKGGSGSLGGLRMANACRELRLATDDRDKQRCLETFDRLKQEYRILRENLTLIAQMETTILCNEARARQG</sequence>
<comment type="function">
    <text evidence="7">Functions as a two-component phosphorelay mediators between cytokinin sensor histidine kinases and response regulators (B-type ARRs). Plays an important role in propagating cytokinin signal transduction.</text>
</comment>
<protein>
    <recommendedName>
        <fullName evidence="7">Histidine-containing phosphotransfer protein</fullName>
    </recommendedName>
</protein>
<evidence type="ECO:0000313" key="9">
    <source>
        <dbReference type="EMBL" id="GAV59207.1"/>
    </source>
</evidence>
<dbReference type="InterPro" id="IPR045871">
    <property type="entry name" value="AHP1-5/YPD1"/>
</dbReference>
<keyword evidence="1" id="KW-0963">Cytoplasm</keyword>
<dbReference type="InParanoid" id="A0A1Q3ATY8"/>
<dbReference type="GO" id="GO:0005634">
    <property type="term" value="C:nucleus"/>
    <property type="evidence" value="ECO:0007669"/>
    <property type="project" value="UniProtKB-SubCell"/>
</dbReference>
<evidence type="ECO:0000313" key="10">
    <source>
        <dbReference type="Proteomes" id="UP000187406"/>
    </source>
</evidence>
<keyword evidence="2 7" id="KW-0932">Cytokinin signaling pathway</keyword>
<evidence type="ECO:0000256" key="2">
    <source>
        <dbReference type="ARBA" id="ARBA00022864"/>
    </source>
</evidence>
<reference evidence="10" key="1">
    <citation type="submission" date="2016-04" db="EMBL/GenBank/DDBJ databases">
        <title>Cephalotus genome sequencing.</title>
        <authorList>
            <person name="Fukushima K."/>
            <person name="Hasebe M."/>
            <person name="Fang X."/>
        </authorList>
    </citation>
    <scope>NUCLEOTIDE SEQUENCE [LARGE SCALE GENOMIC DNA]</scope>
    <source>
        <strain evidence="10">cv. St1</strain>
    </source>
</reference>
<comment type="domain">
    <text evidence="7">Histidine-containing phosphotransfer domain (HPt) contains an active histidine that mediates the phosphotransfer.</text>
</comment>
<keyword evidence="3" id="KW-0007">Acetylation</keyword>
<dbReference type="STRING" id="3775.A0A1Q3ATY8"/>
<dbReference type="SUPFAM" id="SSF47226">
    <property type="entry name" value="Histidine-containing phosphotransfer domain, HPT domain"/>
    <property type="match status" value="1"/>
</dbReference>
<evidence type="ECO:0000256" key="1">
    <source>
        <dbReference type="ARBA" id="ARBA00022490"/>
    </source>
</evidence>
<dbReference type="Gene3D" id="1.20.120.160">
    <property type="entry name" value="HPT domain"/>
    <property type="match status" value="1"/>
</dbReference>
<dbReference type="InterPro" id="IPR036641">
    <property type="entry name" value="HPT_dom_sf"/>
</dbReference>
<evidence type="ECO:0000256" key="5">
    <source>
        <dbReference type="ARBA" id="ARBA00023242"/>
    </source>
</evidence>
<dbReference type="FunFam" id="1.20.120.160:FF:000001">
    <property type="entry name" value="Histidine-containing phosphotransfer protein 1"/>
    <property type="match status" value="1"/>
</dbReference>
<evidence type="ECO:0000259" key="8">
    <source>
        <dbReference type="PROSITE" id="PS50894"/>
    </source>
</evidence>
<gene>
    <name evidence="9" type="ORF">CFOL_v3_02738</name>
</gene>
<keyword evidence="10" id="KW-1185">Reference proteome</keyword>
<dbReference type="OrthoDB" id="591185at2759"/>
<feature type="domain" description="HPt" evidence="8">
    <location>
        <begin position="38"/>
        <end position="140"/>
    </location>
</feature>
<evidence type="ECO:0000256" key="6">
    <source>
        <dbReference type="PROSITE-ProRule" id="PRU00110"/>
    </source>
</evidence>
<dbReference type="PANTHER" id="PTHR28242">
    <property type="entry name" value="PHOSPHORELAY INTERMEDIATE PROTEIN YPD1"/>
    <property type="match status" value="1"/>
</dbReference>
<comment type="caution">
    <text evidence="9">The sequence shown here is derived from an EMBL/GenBank/DDBJ whole genome shotgun (WGS) entry which is preliminary data.</text>
</comment>
<dbReference type="Pfam" id="PF01627">
    <property type="entry name" value="Hpt"/>
    <property type="match status" value="1"/>
</dbReference>
<organism evidence="9 10">
    <name type="scientific">Cephalotus follicularis</name>
    <name type="common">Albany pitcher plant</name>
    <dbReference type="NCBI Taxonomy" id="3775"/>
    <lineage>
        <taxon>Eukaryota</taxon>
        <taxon>Viridiplantae</taxon>
        <taxon>Streptophyta</taxon>
        <taxon>Embryophyta</taxon>
        <taxon>Tracheophyta</taxon>
        <taxon>Spermatophyta</taxon>
        <taxon>Magnoliopsida</taxon>
        <taxon>eudicotyledons</taxon>
        <taxon>Gunneridae</taxon>
        <taxon>Pentapetalae</taxon>
        <taxon>rosids</taxon>
        <taxon>fabids</taxon>
        <taxon>Oxalidales</taxon>
        <taxon>Cephalotaceae</taxon>
        <taxon>Cephalotus</taxon>
    </lineage>
</organism>
<keyword evidence="4 7" id="KW-0902">Two-component regulatory system</keyword>
<dbReference type="GO" id="GO:0043424">
    <property type="term" value="F:protein histidine kinase binding"/>
    <property type="evidence" value="ECO:0007669"/>
    <property type="project" value="UniProtKB-UniRule"/>
</dbReference>
<dbReference type="GO" id="GO:0009927">
    <property type="term" value="F:histidine phosphotransfer kinase activity"/>
    <property type="evidence" value="ECO:0007669"/>
    <property type="project" value="UniProtKB-UniRule"/>
</dbReference>
<dbReference type="Proteomes" id="UP000187406">
    <property type="component" value="Unassembled WGS sequence"/>
</dbReference>
<dbReference type="PANTHER" id="PTHR28242:SF30">
    <property type="entry name" value="HISTIDINE-CONTAINING PHOSPHOTRANSFER PROTEIN 2"/>
    <property type="match status" value="1"/>
</dbReference>
<dbReference type="GO" id="GO:0009736">
    <property type="term" value="P:cytokinin-activated signaling pathway"/>
    <property type="evidence" value="ECO:0007669"/>
    <property type="project" value="UniProtKB-KW"/>
</dbReference>
<dbReference type="GO" id="GO:0000160">
    <property type="term" value="P:phosphorelay signal transduction system"/>
    <property type="evidence" value="ECO:0007669"/>
    <property type="project" value="UniProtKB-UniRule"/>
</dbReference>